<dbReference type="Proteomes" id="UP000681340">
    <property type="component" value="Unassembled WGS sequence"/>
</dbReference>
<evidence type="ECO:0000313" key="1">
    <source>
        <dbReference type="EMBL" id="GIM64583.1"/>
    </source>
</evidence>
<dbReference type="EMBL" id="BOQL01000013">
    <property type="protein sequence ID" value="GIM64583.1"/>
    <property type="molecule type" value="Genomic_DNA"/>
</dbReference>
<dbReference type="AlphaFoldDB" id="A0A919S4R8"/>
<proteinExistence type="predicted"/>
<accession>A0A919S4R8</accession>
<protein>
    <submittedName>
        <fullName evidence="1">Uncharacterized protein</fullName>
    </submittedName>
</protein>
<gene>
    <name evidence="1" type="ORF">Aau02nite_11360</name>
</gene>
<keyword evidence="2" id="KW-1185">Reference proteome</keyword>
<sequence length="94" mass="10391">MPVRWLTPSPNPTVVAPSGRYVLPLFRDSAGRARIRTRPGLLQDSTVADADRDVSHPAEAAWLTSTPWGYNSIELKTLIDLGVKHLLSYPVTPR</sequence>
<comment type="caution">
    <text evidence="1">The sequence shown here is derived from an EMBL/GenBank/DDBJ whole genome shotgun (WGS) entry which is preliminary data.</text>
</comment>
<name>A0A919S4R8_9ACTN</name>
<reference evidence="1" key="1">
    <citation type="submission" date="2021-03" db="EMBL/GenBank/DDBJ databases">
        <title>Whole genome shotgun sequence of Actinoplanes auranticolor NBRC 12245.</title>
        <authorList>
            <person name="Komaki H."/>
            <person name="Tamura T."/>
        </authorList>
    </citation>
    <scope>NUCLEOTIDE SEQUENCE</scope>
    <source>
        <strain evidence="1">NBRC 12245</strain>
    </source>
</reference>
<organism evidence="1 2">
    <name type="scientific">Actinoplanes auranticolor</name>
    <dbReference type="NCBI Taxonomy" id="47988"/>
    <lineage>
        <taxon>Bacteria</taxon>
        <taxon>Bacillati</taxon>
        <taxon>Actinomycetota</taxon>
        <taxon>Actinomycetes</taxon>
        <taxon>Micromonosporales</taxon>
        <taxon>Micromonosporaceae</taxon>
        <taxon>Actinoplanes</taxon>
    </lineage>
</organism>
<evidence type="ECO:0000313" key="2">
    <source>
        <dbReference type="Proteomes" id="UP000681340"/>
    </source>
</evidence>